<name>A0A139SQC0_9BACT</name>
<accession>A0A139SQC0</accession>
<comment type="caution">
    <text evidence="1">The sequence shown here is derived from an EMBL/GenBank/DDBJ whole genome shotgun (WGS) entry which is preliminary data.</text>
</comment>
<dbReference type="AlphaFoldDB" id="A0A139SQC0"/>
<evidence type="ECO:0000313" key="1">
    <source>
        <dbReference type="EMBL" id="KXU36738.1"/>
    </source>
</evidence>
<dbReference type="Proteomes" id="UP000071392">
    <property type="component" value="Unassembled WGS sequence"/>
</dbReference>
<dbReference type="EMBL" id="LSZP01000020">
    <property type="protein sequence ID" value="KXU36738.1"/>
    <property type="molecule type" value="Genomic_DNA"/>
</dbReference>
<keyword evidence="2" id="KW-1185">Reference proteome</keyword>
<protein>
    <submittedName>
        <fullName evidence="1">Uncharacterized protein</fullName>
    </submittedName>
</protein>
<organism evidence="1 2">
    <name type="scientific">Cephaloticoccus capnophilus</name>
    <dbReference type="NCBI Taxonomy" id="1548208"/>
    <lineage>
        <taxon>Bacteria</taxon>
        <taxon>Pseudomonadati</taxon>
        <taxon>Verrucomicrobiota</taxon>
        <taxon>Opitutia</taxon>
        <taxon>Opitutales</taxon>
        <taxon>Opitutaceae</taxon>
        <taxon>Cephaloticoccus</taxon>
    </lineage>
</organism>
<proteinExistence type="predicted"/>
<gene>
    <name evidence="1" type="ORF">AXK12_03010</name>
</gene>
<evidence type="ECO:0000313" key="2">
    <source>
        <dbReference type="Proteomes" id="UP000071392"/>
    </source>
</evidence>
<sequence>MGEVGKITSKLSASKFGFLSTERLAAVRMHGSQALGKRVQRHAAAPRVVEKCSGSGLRAFETGAAPRAFTTLGLGAQKW</sequence>
<reference evidence="1 2" key="1">
    <citation type="submission" date="2016-02" db="EMBL/GenBank/DDBJ databases">
        <authorList>
            <person name="Wen L."/>
            <person name="He K."/>
            <person name="Yang H."/>
        </authorList>
    </citation>
    <scope>NUCLEOTIDE SEQUENCE [LARGE SCALE GENOMIC DNA]</scope>
    <source>
        <strain evidence="1 2">CV41</strain>
    </source>
</reference>